<dbReference type="NCBIfam" id="TIGR00229">
    <property type="entry name" value="sensory_box"/>
    <property type="match status" value="2"/>
</dbReference>
<dbReference type="InterPro" id="IPR013655">
    <property type="entry name" value="PAS_fold_3"/>
</dbReference>
<dbReference type="RefSeq" id="WP_051498126.1">
    <property type="nucleotide sequence ID" value="NZ_CBTK010000299.1"/>
</dbReference>
<evidence type="ECO:0000259" key="7">
    <source>
        <dbReference type="PROSITE" id="PS50887"/>
    </source>
</evidence>
<feature type="domain" description="PAC" evidence="5">
    <location>
        <begin position="228"/>
        <end position="289"/>
    </location>
</feature>
<dbReference type="Proteomes" id="UP000019184">
    <property type="component" value="Unassembled WGS sequence"/>
</dbReference>
<dbReference type="InterPro" id="IPR035965">
    <property type="entry name" value="PAS-like_dom_sf"/>
</dbReference>
<gene>
    <name evidence="8" type="ORF">BN874_800006</name>
</gene>
<dbReference type="SMART" id="SM00448">
    <property type="entry name" value="REC"/>
    <property type="match status" value="1"/>
</dbReference>
<dbReference type="NCBIfam" id="TIGR00254">
    <property type="entry name" value="GGDEF"/>
    <property type="match status" value="1"/>
</dbReference>
<dbReference type="AlphaFoldDB" id="A0A7U7GFG9"/>
<dbReference type="InterPro" id="IPR013656">
    <property type="entry name" value="PAS_4"/>
</dbReference>
<keyword evidence="2" id="KW-0597">Phosphoprotein</keyword>
<dbReference type="SUPFAM" id="SSF55073">
    <property type="entry name" value="Nucleotide cyclase"/>
    <property type="match status" value="1"/>
</dbReference>
<dbReference type="OrthoDB" id="9787514at2"/>
<feature type="domain" description="PAS" evidence="4">
    <location>
        <begin position="153"/>
        <end position="223"/>
    </location>
</feature>
<sequence>MKDQINECSGEVEEPAPPFSVLVVDDEPYIRAGLEQLLTAQGYLVAIAGGGSEAIKQLTEHRYDLLVLDLGMPGVGGAAVLDFVAERCLDLAAIIISGTTSVTEATTALGKGAVDYLRKPFGPEELLDCVTKARRSLQQKRSRRLMCNHLEASERLHRFIVNYSPDLIFVLDAAGHFTYLNQRVPGLLGFEIDALTGQPLTALVDAVDQEKATHLLRHLAETGSEKPQFVELRLLRNAASPYREPDSPLIVEVTALAIRDEGDPSRFIGSYIAARDVSARWQAEEALRRASMRLEHVVSASPAVIYSCDPGPGMPVTFISSNVYELLGYRADELLADEYLLDRLIHPEDRSHREHDLDCMAASHQMNRAYRLRHRYGGWRWIRDTVRLVCDAGGQPVELVGSWLDNTEAQLLAEQLTHQASHDALTGLANRRAFEQRLQRALESVRDQSAEHALFYLDLDQFKVINDTCGHLAGDDLLRQLARVLQIRVRKQDILARLGGDEFGVLMEYCPLHDALRVANTLCQAVNDFRFAWDGKTFRLGVSIGVVAISAASDNFFSGVLSAADSACYAAKDAGRNRVHLYTEDDAELARRQGEMQWVARINQALEENRFQLAFQPIVPILGASKGHHYELLLRMEGESGQILMPSAFLPAAERYHLAAKLDQWVVSTALDWLSSNPHHLDHLALCAINLSGHSLGDEYLLDYLVDRLARPPLLAEKLCFEVTETAAIANLGSALHFIQTLKNIGCRFALDDFGSGLSSFAYLKKLPVDFLKIDGMFVEDIVNDPVSLAMVNSINEIGHVMGMETIAEFVKDDQILTKLRTIGVNYAQGYGIGKPRPLTDLALH</sequence>
<dbReference type="InterPro" id="IPR000014">
    <property type="entry name" value="PAS"/>
</dbReference>
<dbReference type="Pfam" id="PF08447">
    <property type="entry name" value="PAS_3"/>
    <property type="match status" value="1"/>
</dbReference>
<evidence type="ECO:0000259" key="3">
    <source>
        <dbReference type="PROSITE" id="PS50110"/>
    </source>
</evidence>
<evidence type="ECO:0000313" key="8">
    <source>
        <dbReference type="EMBL" id="CDH47413.1"/>
    </source>
</evidence>
<dbReference type="FunFam" id="3.30.70.270:FF:000001">
    <property type="entry name" value="Diguanylate cyclase domain protein"/>
    <property type="match status" value="1"/>
</dbReference>
<dbReference type="PROSITE" id="PS50113">
    <property type="entry name" value="PAC"/>
    <property type="match status" value="2"/>
</dbReference>
<dbReference type="InterPro" id="IPR043128">
    <property type="entry name" value="Rev_trsase/Diguanyl_cyclase"/>
</dbReference>
<dbReference type="Pfam" id="PF00990">
    <property type="entry name" value="GGDEF"/>
    <property type="match status" value="1"/>
</dbReference>
<dbReference type="InterPro" id="IPR000160">
    <property type="entry name" value="GGDEF_dom"/>
</dbReference>
<protein>
    <submittedName>
        <fullName evidence="8">Response regulator receiver modulated diguanylate cyclase/phosphodiesterase with PAS/PAC sensor(S)</fullName>
    </submittedName>
</protein>
<dbReference type="Gene3D" id="3.30.70.270">
    <property type="match status" value="1"/>
</dbReference>
<evidence type="ECO:0000256" key="1">
    <source>
        <dbReference type="ARBA" id="ARBA00001946"/>
    </source>
</evidence>
<dbReference type="PROSITE" id="PS50883">
    <property type="entry name" value="EAL"/>
    <property type="match status" value="1"/>
</dbReference>
<dbReference type="InterPro" id="IPR011006">
    <property type="entry name" value="CheY-like_superfamily"/>
</dbReference>
<dbReference type="InterPro" id="IPR000700">
    <property type="entry name" value="PAS-assoc_C"/>
</dbReference>
<dbReference type="SUPFAM" id="SSF141868">
    <property type="entry name" value="EAL domain-like"/>
    <property type="match status" value="1"/>
</dbReference>
<dbReference type="GO" id="GO:0003824">
    <property type="term" value="F:catalytic activity"/>
    <property type="evidence" value="ECO:0007669"/>
    <property type="project" value="UniProtKB-ARBA"/>
</dbReference>
<proteinExistence type="predicted"/>
<organism evidence="8 9">
    <name type="scientific">Candidatus Contendobacter odensis Run_B_J11</name>
    <dbReference type="NCBI Taxonomy" id="1400861"/>
    <lineage>
        <taxon>Bacteria</taxon>
        <taxon>Pseudomonadati</taxon>
        <taxon>Pseudomonadota</taxon>
        <taxon>Gammaproteobacteria</taxon>
        <taxon>Candidatus Competibacteraceae</taxon>
        <taxon>Candidatus Contendibacter</taxon>
    </lineage>
</organism>
<accession>A0A7U7GFG9</accession>
<name>A0A7U7GFG9_9GAMM</name>
<comment type="cofactor">
    <cofactor evidence="1">
        <name>Mg(2+)</name>
        <dbReference type="ChEBI" id="CHEBI:18420"/>
    </cofactor>
</comment>
<dbReference type="CDD" id="cd01949">
    <property type="entry name" value="GGDEF"/>
    <property type="match status" value="1"/>
</dbReference>
<feature type="domain" description="GGDEF" evidence="7">
    <location>
        <begin position="450"/>
        <end position="584"/>
    </location>
</feature>
<dbReference type="InterPro" id="IPR035919">
    <property type="entry name" value="EAL_sf"/>
</dbReference>
<keyword evidence="9" id="KW-1185">Reference proteome</keyword>
<evidence type="ECO:0000256" key="2">
    <source>
        <dbReference type="PROSITE-ProRule" id="PRU00169"/>
    </source>
</evidence>
<dbReference type="SMART" id="SM00052">
    <property type="entry name" value="EAL"/>
    <property type="match status" value="1"/>
</dbReference>
<dbReference type="Pfam" id="PF08448">
    <property type="entry name" value="PAS_4"/>
    <property type="match status" value="1"/>
</dbReference>
<dbReference type="SUPFAM" id="SSF55785">
    <property type="entry name" value="PYP-like sensor domain (PAS domain)"/>
    <property type="match status" value="2"/>
</dbReference>
<dbReference type="CDD" id="cd00130">
    <property type="entry name" value="PAS"/>
    <property type="match status" value="2"/>
</dbReference>
<dbReference type="PROSITE" id="PS50110">
    <property type="entry name" value="RESPONSE_REGULATORY"/>
    <property type="match status" value="1"/>
</dbReference>
<dbReference type="SMART" id="SM00091">
    <property type="entry name" value="PAS"/>
    <property type="match status" value="2"/>
</dbReference>
<dbReference type="GO" id="GO:0000160">
    <property type="term" value="P:phosphorelay signal transduction system"/>
    <property type="evidence" value="ECO:0007669"/>
    <property type="project" value="InterPro"/>
</dbReference>
<reference evidence="8 9" key="1">
    <citation type="journal article" date="2014" name="ISME J.">
        <title>Candidatus Competibacter-lineage genomes retrieved from metagenomes reveal functional metabolic diversity.</title>
        <authorList>
            <person name="McIlroy S.J."/>
            <person name="Albertsen M."/>
            <person name="Andresen E.K."/>
            <person name="Saunders A.M."/>
            <person name="Kristiansen R."/>
            <person name="Stokholm-Bjerregaard M."/>
            <person name="Nielsen K.L."/>
            <person name="Nielsen P.H."/>
        </authorList>
    </citation>
    <scope>NUCLEOTIDE SEQUENCE [LARGE SCALE GENOMIC DNA]</scope>
    <source>
        <strain evidence="8 9">Run_B_J11</strain>
    </source>
</reference>
<dbReference type="InterPro" id="IPR001610">
    <property type="entry name" value="PAC"/>
</dbReference>
<dbReference type="Gene3D" id="3.30.450.20">
    <property type="entry name" value="PAS domain"/>
    <property type="match status" value="2"/>
</dbReference>
<dbReference type="PANTHER" id="PTHR44757:SF4">
    <property type="entry name" value="DIGUANYLATE CYCLASE DGCE-RELATED"/>
    <property type="match status" value="1"/>
</dbReference>
<evidence type="ECO:0000259" key="4">
    <source>
        <dbReference type="PROSITE" id="PS50112"/>
    </source>
</evidence>
<dbReference type="PANTHER" id="PTHR44757">
    <property type="entry name" value="DIGUANYLATE CYCLASE DGCP"/>
    <property type="match status" value="1"/>
</dbReference>
<dbReference type="SMART" id="SM00267">
    <property type="entry name" value="GGDEF"/>
    <property type="match status" value="1"/>
</dbReference>
<evidence type="ECO:0000259" key="6">
    <source>
        <dbReference type="PROSITE" id="PS50883"/>
    </source>
</evidence>
<feature type="domain" description="Response regulatory" evidence="3">
    <location>
        <begin position="20"/>
        <end position="134"/>
    </location>
</feature>
<feature type="domain" description="PAC" evidence="5">
    <location>
        <begin position="366"/>
        <end position="418"/>
    </location>
</feature>
<dbReference type="InterPro" id="IPR029787">
    <property type="entry name" value="Nucleotide_cyclase"/>
</dbReference>
<dbReference type="PROSITE" id="PS50112">
    <property type="entry name" value="PAS"/>
    <property type="match status" value="2"/>
</dbReference>
<comment type="caution">
    <text evidence="8">The sequence shown here is derived from an EMBL/GenBank/DDBJ whole genome shotgun (WGS) entry which is preliminary data.</text>
</comment>
<dbReference type="Pfam" id="PF00563">
    <property type="entry name" value="EAL"/>
    <property type="match status" value="1"/>
</dbReference>
<dbReference type="InterPro" id="IPR052155">
    <property type="entry name" value="Biofilm_reg_signaling"/>
</dbReference>
<dbReference type="CDD" id="cd01948">
    <property type="entry name" value="EAL"/>
    <property type="match status" value="1"/>
</dbReference>
<dbReference type="Gene3D" id="3.20.20.450">
    <property type="entry name" value="EAL domain"/>
    <property type="match status" value="1"/>
</dbReference>
<feature type="domain" description="PAS" evidence="4">
    <location>
        <begin position="290"/>
        <end position="351"/>
    </location>
</feature>
<dbReference type="InterPro" id="IPR001789">
    <property type="entry name" value="Sig_transdc_resp-reg_receiver"/>
</dbReference>
<feature type="domain" description="EAL" evidence="6">
    <location>
        <begin position="595"/>
        <end position="845"/>
    </location>
</feature>
<dbReference type="Pfam" id="PF00072">
    <property type="entry name" value="Response_reg"/>
    <property type="match status" value="1"/>
</dbReference>
<evidence type="ECO:0000259" key="5">
    <source>
        <dbReference type="PROSITE" id="PS50113"/>
    </source>
</evidence>
<dbReference type="Gene3D" id="3.40.50.2300">
    <property type="match status" value="1"/>
</dbReference>
<dbReference type="SMART" id="SM00086">
    <property type="entry name" value="PAC"/>
    <property type="match status" value="1"/>
</dbReference>
<dbReference type="SUPFAM" id="SSF52172">
    <property type="entry name" value="CheY-like"/>
    <property type="match status" value="1"/>
</dbReference>
<evidence type="ECO:0000313" key="9">
    <source>
        <dbReference type="Proteomes" id="UP000019184"/>
    </source>
</evidence>
<feature type="modified residue" description="4-aspartylphosphate" evidence="2">
    <location>
        <position position="69"/>
    </location>
</feature>
<dbReference type="PROSITE" id="PS50887">
    <property type="entry name" value="GGDEF"/>
    <property type="match status" value="1"/>
</dbReference>
<dbReference type="EMBL" id="CBTK010000299">
    <property type="protein sequence ID" value="CDH47413.1"/>
    <property type="molecule type" value="Genomic_DNA"/>
</dbReference>
<dbReference type="InterPro" id="IPR001633">
    <property type="entry name" value="EAL_dom"/>
</dbReference>